<protein>
    <recommendedName>
        <fullName evidence="3">DUF3828 domain-containing protein</fullName>
    </recommendedName>
</protein>
<reference evidence="1 2" key="1">
    <citation type="submission" date="2020-06" db="EMBL/GenBank/DDBJ databases">
        <title>Genome sequence of 2 isolates from Red Sea Mangroves.</title>
        <authorList>
            <person name="Sefrji F."/>
            <person name="Michoud G."/>
            <person name="Merlino G."/>
            <person name="Daffonchio D."/>
        </authorList>
    </citation>
    <scope>NUCLEOTIDE SEQUENCE [LARGE SCALE GENOMIC DNA]</scope>
    <source>
        <strain evidence="1 2">R1DC25</strain>
    </source>
</reference>
<evidence type="ECO:0000313" key="1">
    <source>
        <dbReference type="EMBL" id="QPC41271.1"/>
    </source>
</evidence>
<dbReference type="Proteomes" id="UP000593594">
    <property type="component" value="Chromosome"/>
</dbReference>
<dbReference type="EMBL" id="CP058214">
    <property type="protein sequence ID" value="QPC41271.1"/>
    <property type="molecule type" value="Genomic_DNA"/>
</dbReference>
<organism evidence="1 2">
    <name type="scientific">Kaustia mangrovi</name>
    <dbReference type="NCBI Taxonomy" id="2593653"/>
    <lineage>
        <taxon>Bacteria</taxon>
        <taxon>Pseudomonadati</taxon>
        <taxon>Pseudomonadota</taxon>
        <taxon>Alphaproteobacteria</taxon>
        <taxon>Hyphomicrobiales</taxon>
        <taxon>Parvibaculaceae</taxon>
        <taxon>Kaustia</taxon>
    </lineage>
</organism>
<dbReference type="KEGG" id="kmn:HW532_00040"/>
<dbReference type="RefSeq" id="WP_213162486.1">
    <property type="nucleotide sequence ID" value="NZ_CP058214.1"/>
</dbReference>
<dbReference type="AlphaFoldDB" id="A0A7S8C0U5"/>
<name>A0A7S8C0U5_9HYPH</name>
<gene>
    <name evidence="1" type="ORF">HW532_00040</name>
</gene>
<accession>A0A7S8C0U5</accession>
<keyword evidence="2" id="KW-1185">Reference proteome</keyword>
<sequence length="148" mass="16226">MAGRFCKTLIPDIARYDPNEYDSWPPDDPAVFGPLVTRELAGQIEEARDRGNRIEKATGEKSPLGDGVPWKGVQDAAGTCEVGSVSGTAERPEVTIRYKYADAPEMGWTDILVLSRSAQGWRVDNIRYGERDGDLRSILAETIAGETP</sequence>
<evidence type="ECO:0008006" key="3">
    <source>
        <dbReference type="Google" id="ProtNLM"/>
    </source>
</evidence>
<proteinExistence type="predicted"/>
<evidence type="ECO:0000313" key="2">
    <source>
        <dbReference type="Proteomes" id="UP000593594"/>
    </source>
</evidence>